<dbReference type="Pfam" id="PF00591">
    <property type="entry name" value="Glycos_transf_3"/>
    <property type="match status" value="1"/>
</dbReference>
<comment type="catalytic activity">
    <reaction evidence="7 9">
        <text>N-(5-phospho-beta-D-ribosyl)anthranilate + diphosphate = 5-phospho-alpha-D-ribose 1-diphosphate + anthranilate</text>
        <dbReference type="Rhea" id="RHEA:11768"/>
        <dbReference type="ChEBI" id="CHEBI:16567"/>
        <dbReference type="ChEBI" id="CHEBI:18277"/>
        <dbReference type="ChEBI" id="CHEBI:33019"/>
        <dbReference type="ChEBI" id="CHEBI:58017"/>
        <dbReference type="EC" id="2.4.2.18"/>
    </reaction>
</comment>
<dbReference type="SUPFAM" id="SSF47648">
    <property type="entry name" value="Nucleoside phosphorylase/phosphoribosyltransferase N-terminal domain"/>
    <property type="match status" value="1"/>
</dbReference>
<protein>
    <recommendedName>
        <fullName evidence="9">Anthranilate phosphoribosyltransferase</fullName>
        <ecNumber evidence="9">2.4.2.18</ecNumber>
    </recommendedName>
</protein>
<dbReference type="GO" id="GO:0000162">
    <property type="term" value="P:L-tryptophan biosynthetic process"/>
    <property type="evidence" value="ECO:0007669"/>
    <property type="project" value="UniProtKB-UniRule"/>
</dbReference>
<keyword evidence="2 9" id="KW-0028">Amino-acid biosynthesis</keyword>
<feature type="binding site" evidence="9">
    <location>
        <position position="120"/>
    </location>
    <ligand>
        <name>5-phospho-alpha-D-ribose 1-diphosphate</name>
        <dbReference type="ChEBI" id="CHEBI:58017"/>
    </ligand>
</feature>
<evidence type="ECO:0000256" key="3">
    <source>
        <dbReference type="ARBA" id="ARBA00022676"/>
    </source>
</evidence>
<comment type="similarity">
    <text evidence="8">In the C-terminal section; belongs to the anthranilate phosphoribosyltransferase family.</text>
</comment>
<dbReference type="EC" id="2.4.2.18" evidence="9"/>
<dbReference type="Pfam" id="PF02885">
    <property type="entry name" value="Glycos_trans_3N"/>
    <property type="match status" value="1"/>
</dbReference>
<feature type="domain" description="Glycosyl transferase family 3" evidence="10">
    <location>
        <begin position="74"/>
        <end position="324"/>
    </location>
</feature>
<evidence type="ECO:0000256" key="6">
    <source>
        <dbReference type="ARBA" id="ARBA00023141"/>
    </source>
</evidence>
<dbReference type="OrthoDB" id="9806430at2"/>
<dbReference type="InterPro" id="IPR017459">
    <property type="entry name" value="Glycosyl_Trfase_fam3_N_dom"/>
</dbReference>
<dbReference type="Gene3D" id="3.40.1030.10">
    <property type="entry name" value="Nucleoside phosphorylase/phosphoribosyltransferase catalytic domain"/>
    <property type="match status" value="1"/>
</dbReference>
<dbReference type="InterPro" id="IPR036320">
    <property type="entry name" value="Glycosyl_Trfase_fam3_N_dom_sf"/>
</dbReference>
<comment type="subunit">
    <text evidence="9">Homodimer.</text>
</comment>
<dbReference type="Gene3D" id="1.20.970.10">
    <property type="entry name" value="Transferase, Pyrimidine Nucleoside Phosphorylase, Chain C"/>
    <property type="match status" value="1"/>
</dbReference>
<comment type="similarity">
    <text evidence="9">Belongs to the anthranilate phosphoribosyltransferase family.</text>
</comment>
<feature type="binding site" evidence="9">
    <location>
        <position position="88"/>
    </location>
    <ligand>
        <name>5-phospho-alpha-D-ribose 1-diphosphate</name>
        <dbReference type="ChEBI" id="CHEBI:58017"/>
    </ligand>
</feature>
<feature type="binding site" evidence="9">
    <location>
        <position position="80"/>
    </location>
    <ligand>
        <name>5-phospho-alpha-D-ribose 1-diphosphate</name>
        <dbReference type="ChEBI" id="CHEBI:58017"/>
    </ligand>
</feature>
<dbReference type="FunFam" id="3.40.1030.10:FF:000002">
    <property type="entry name" value="Anthranilate phosphoribosyltransferase"/>
    <property type="match status" value="1"/>
</dbReference>
<reference evidence="12 13" key="1">
    <citation type="submission" date="2014-04" db="EMBL/GenBank/DDBJ databases">
        <title>Draft genome sequence of Bacillus azotoformans MEV2011, a (co-) denitrifying strain unable to grow in the presence of oxygen.</title>
        <authorList>
            <person name="Nielsen M."/>
            <person name="Schreiber L."/>
            <person name="Finster K."/>
            <person name="Schramm A."/>
        </authorList>
    </citation>
    <scope>NUCLEOTIDE SEQUENCE [LARGE SCALE GENOMIC DNA]</scope>
    <source>
        <strain evidence="12 13">MEV2011</strain>
    </source>
</reference>
<comment type="cofactor">
    <cofactor evidence="9">
        <name>Mg(2+)</name>
        <dbReference type="ChEBI" id="CHEBI:18420"/>
    </cofactor>
    <text evidence="9">Binds 2 magnesium ions per monomer.</text>
</comment>
<dbReference type="InterPro" id="IPR005940">
    <property type="entry name" value="Anthranilate_Pribosyl_Tfrase"/>
</dbReference>
<keyword evidence="9" id="KW-0479">Metal-binding</keyword>
<comment type="function">
    <text evidence="9">Catalyzes the transfer of the phosphoribosyl group of 5-phosphorylribose-1-pyrophosphate (PRPP) to anthranilate to yield N-(5'-phosphoribosyl)-anthranilate (PRA).</text>
</comment>
<dbReference type="EMBL" id="JJRY01000001">
    <property type="protein sequence ID" value="KEF40537.1"/>
    <property type="molecule type" value="Genomic_DNA"/>
</dbReference>
<feature type="domain" description="Glycosyl transferase family 3 N-terminal" evidence="11">
    <location>
        <begin position="3"/>
        <end position="65"/>
    </location>
</feature>
<name>A0A072NTK0_SCHAZ</name>
<dbReference type="InterPro" id="IPR035902">
    <property type="entry name" value="Nuc_phospho_transferase"/>
</dbReference>
<evidence type="ECO:0000256" key="5">
    <source>
        <dbReference type="ARBA" id="ARBA00022822"/>
    </source>
</evidence>
<dbReference type="GO" id="GO:0000287">
    <property type="term" value="F:magnesium ion binding"/>
    <property type="evidence" value="ECO:0007669"/>
    <property type="project" value="UniProtKB-UniRule"/>
</dbReference>
<keyword evidence="9" id="KW-0460">Magnesium</keyword>
<dbReference type="GO" id="GO:0004048">
    <property type="term" value="F:anthranilate phosphoribosyltransferase activity"/>
    <property type="evidence" value="ECO:0007669"/>
    <property type="project" value="UniProtKB-UniRule"/>
</dbReference>
<dbReference type="UniPathway" id="UPA00035">
    <property type="reaction ID" value="UER00041"/>
</dbReference>
<dbReference type="HAMAP" id="MF_00211">
    <property type="entry name" value="TrpD"/>
    <property type="match status" value="1"/>
</dbReference>
<feature type="binding site" evidence="9">
    <location>
        <position position="92"/>
    </location>
    <ligand>
        <name>Mg(2+)</name>
        <dbReference type="ChEBI" id="CHEBI:18420"/>
        <label>1</label>
    </ligand>
</feature>
<dbReference type="AlphaFoldDB" id="A0A072NTK0"/>
<feature type="binding site" evidence="9">
    <location>
        <position position="80"/>
    </location>
    <ligand>
        <name>anthranilate</name>
        <dbReference type="ChEBI" id="CHEBI:16567"/>
        <label>1</label>
    </ligand>
</feature>
<dbReference type="PANTHER" id="PTHR43285:SF2">
    <property type="entry name" value="ANTHRANILATE PHOSPHORIBOSYLTRANSFERASE"/>
    <property type="match status" value="1"/>
</dbReference>
<evidence type="ECO:0000256" key="7">
    <source>
        <dbReference type="ARBA" id="ARBA00052328"/>
    </source>
</evidence>
<feature type="binding site" evidence="9">
    <location>
        <position position="111"/>
    </location>
    <ligand>
        <name>anthranilate</name>
        <dbReference type="ChEBI" id="CHEBI:16567"/>
        <label>1</label>
    </ligand>
</feature>
<organism evidence="12 13">
    <name type="scientific">Schinkia azotoformans MEV2011</name>
    <dbReference type="NCBI Taxonomy" id="1348973"/>
    <lineage>
        <taxon>Bacteria</taxon>
        <taxon>Bacillati</taxon>
        <taxon>Bacillota</taxon>
        <taxon>Bacilli</taxon>
        <taxon>Bacillales</taxon>
        <taxon>Bacillaceae</taxon>
        <taxon>Calidifontibacillus/Schinkia group</taxon>
        <taxon>Schinkia</taxon>
    </lineage>
</organism>
<dbReference type="NCBIfam" id="TIGR01245">
    <property type="entry name" value="trpD"/>
    <property type="match status" value="1"/>
</dbReference>
<evidence type="ECO:0000259" key="10">
    <source>
        <dbReference type="Pfam" id="PF00591"/>
    </source>
</evidence>
<evidence type="ECO:0000256" key="4">
    <source>
        <dbReference type="ARBA" id="ARBA00022679"/>
    </source>
</evidence>
<feature type="binding site" evidence="9">
    <location>
        <begin position="90"/>
        <end position="93"/>
    </location>
    <ligand>
        <name>5-phospho-alpha-D-ribose 1-diphosphate</name>
        <dbReference type="ChEBI" id="CHEBI:58017"/>
    </ligand>
</feature>
<feature type="binding site" evidence="9">
    <location>
        <begin position="83"/>
        <end position="84"/>
    </location>
    <ligand>
        <name>5-phospho-alpha-D-ribose 1-diphosphate</name>
        <dbReference type="ChEBI" id="CHEBI:58017"/>
    </ligand>
</feature>
<feature type="binding site" evidence="9">
    <location>
        <position position="226"/>
    </location>
    <ligand>
        <name>Mg(2+)</name>
        <dbReference type="ChEBI" id="CHEBI:18420"/>
        <label>2</label>
    </ligand>
</feature>
<comment type="caution">
    <text evidence="9">Lacks conserved residue(s) required for the propagation of feature annotation.</text>
</comment>
<keyword evidence="5 9" id="KW-0822">Tryptophan biosynthesis</keyword>
<dbReference type="SUPFAM" id="SSF52418">
    <property type="entry name" value="Nucleoside phosphorylase/phosphoribosyltransferase catalytic domain"/>
    <property type="match status" value="1"/>
</dbReference>
<dbReference type="Proteomes" id="UP000027936">
    <property type="component" value="Unassembled WGS sequence"/>
</dbReference>
<gene>
    <name evidence="9" type="primary">trpD</name>
    <name evidence="12" type="ORF">M670_00564</name>
</gene>
<proteinExistence type="inferred from homology"/>
<dbReference type="GO" id="GO:0005829">
    <property type="term" value="C:cytosol"/>
    <property type="evidence" value="ECO:0007669"/>
    <property type="project" value="TreeGrafter"/>
</dbReference>
<evidence type="ECO:0000256" key="8">
    <source>
        <dbReference type="ARBA" id="ARBA00061188"/>
    </source>
</evidence>
<evidence type="ECO:0000256" key="1">
    <source>
        <dbReference type="ARBA" id="ARBA00004907"/>
    </source>
</evidence>
<feature type="binding site" evidence="9">
    <location>
        <position position="166"/>
    </location>
    <ligand>
        <name>anthranilate</name>
        <dbReference type="ChEBI" id="CHEBI:16567"/>
        <label>2</label>
    </ligand>
</feature>
<feature type="binding site" evidence="9">
    <location>
        <position position="226"/>
    </location>
    <ligand>
        <name>Mg(2+)</name>
        <dbReference type="ChEBI" id="CHEBI:18420"/>
        <label>1</label>
    </ligand>
</feature>
<evidence type="ECO:0000313" key="13">
    <source>
        <dbReference type="Proteomes" id="UP000027936"/>
    </source>
</evidence>
<feature type="binding site" evidence="9">
    <location>
        <begin position="108"/>
        <end position="116"/>
    </location>
    <ligand>
        <name>5-phospho-alpha-D-ribose 1-diphosphate</name>
        <dbReference type="ChEBI" id="CHEBI:58017"/>
    </ligand>
</feature>
<feature type="binding site" evidence="9">
    <location>
        <position position="225"/>
    </location>
    <ligand>
        <name>Mg(2+)</name>
        <dbReference type="ChEBI" id="CHEBI:18420"/>
        <label>2</label>
    </ligand>
</feature>
<dbReference type="InterPro" id="IPR000312">
    <property type="entry name" value="Glycosyl_Trfase_fam3"/>
</dbReference>
<dbReference type="PATRIC" id="fig|1348973.3.peg.548"/>
<keyword evidence="3 9" id="KW-0328">Glycosyltransferase</keyword>
<evidence type="ECO:0000256" key="9">
    <source>
        <dbReference type="HAMAP-Rule" id="MF_00211"/>
    </source>
</evidence>
<evidence type="ECO:0000313" key="12">
    <source>
        <dbReference type="EMBL" id="KEF40537.1"/>
    </source>
</evidence>
<dbReference type="RefSeq" id="WP_035192997.1">
    <property type="nucleotide sequence ID" value="NZ_JJRY01000001.1"/>
</dbReference>
<keyword evidence="4 9" id="KW-0808">Transferase</keyword>
<evidence type="ECO:0000259" key="11">
    <source>
        <dbReference type="Pfam" id="PF02885"/>
    </source>
</evidence>
<evidence type="ECO:0000256" key="2">
    <source>
        <dbReference type="ARBA" id="ARBA00022605"/>
    </source>
</evidence>
<dbReference type="PANTHER" id="PTHR43285">
    <property type="entry name" value="ANTHRANILATE PHOSPHORIBOSYLTRANSFERASE"/>
    <property type="match status" value="1"/>
</dbReference>
<sequence length="345" mass="37306">MFKEILNKCVLGETLTEQEAEMIMDDIMSGIASQSQIASLISILRFRGETADELVGFTKAMRSHMTQLDYEDEAVIDTCGTGGDGASTFNISTTASIILSGLGVKVAKHGNRAFTSKSGSADVLEQLGINIQSTPEEAKNSLNKYNMSFLFAPAYHSSMKHAAVPRKDVGFRTIFNLLGPISNPANCKYQLIGVYDTRLAEKMAETLKRLGSKKVLLVTGRDGLDECSITTETDVVELNNGTITRKTLSPEEFGLERGTLDEIRVSSVEESAAVLENVLAGSGNRSQTNIVLLNAGAGLYAAEKCTSIKEGIEMAKAAIEEGVAIAQLNKLRTKNFVIKEKQQYA</sequence>
<accession>A0A072NTK0</accession>
<comment type="caution">
    <text evidence="12">The sequence shown here is derived from an EMBL/GenBank/DDBJ whole genome shotgun (WGS) entry which is preliminary data.</text>
</comment>
<keyword evidence="6 9" id="KW-0057">Aromatic amino acid biosynthesis</keyword>
<comment type="pathway">
    <text evidence="1 9">Amino-acid biosynthesis; L-tryptophan biosynthesis; L-tryptophan from chorismate: step 2/5.</text>
</comment>